<sequence length="60" mass="6419">MARPTKDSVNDSTPAPLETGEGEQKDDNIDDLGHRPDGKTQDQPVDNHAPADKPKKSVGP</sequence>
<reference evidence="2 3" key="1">
    <citation type="submission" date="2018-12" db="EMBL/GenBank/DDBJ databases">
        <authorList>
            <person name="Criscuolo A."/>
        </authorList>
    </citation>
    <scope>NUCLEOTIDE SEQUENCE [LARGE SCALE GENOMIC DNA]</scope>
    <source>
        <strain evidence="2">ACIP1116281</strain>
    </source>
</reference>
<dbReference type="OrthoDB" id="7951329at2"/>
<dbReference type="Proteomes" id="UP000268844">
    <property type="component" value="Unassembled WGS sequence"/>
</dbReference>
<evidence type="ECO:0000313" key="3">
    <source>
        <dbReference type="Proteomes" id="UP000268844"/>
    </source>
</evidence>
<feature type="region of interest" description="Disordered" evidence="1">
    <location>
        <begin position="1"/>
        <end position="60"/>
    </location>
</feature>
<name>A0A447IFF1_9HYPH</name>
<gene>
    <name evidence="2" type="ORF">DEVEQU_03358</name>
</gene>
<evidence type="ECO:0000256" key="1">
    <source>
        <dbReference type="SAM" id="MobiDB-lite"/>
    </source>
</evidence>
<protein>
    <submittedName>
        <fullName evidence="2">Uncharacterized protein</fullName>
    </submittedName>
</protein>
<organism evidence="2 3">
    <name type="scientific">Devosia equisanguinis</name>
    <dbReference type="NCBI Taxonomy" id="2490941"/>
    <lineage>
        <taxon>Bacteria</taxon>
        <taxon>Pseudomonadati</taxon>
        <taxon>Pseudomonadota</taxon>
        <taxon>Alphaproteobacteria</taxon>
        <taxon>Hyphomicrobiales</taxon>
        <taxon>Devosiaceae</taxon>
        <taxon>Devosia</taxon>
    </lineage>
</organism>
<accession>A0A447IFF1</accession>
<keyword evidence="3" id="KW-1185">Reference proteome</keyword>
<dbReference type="AlphaFoldDB" id="A0A447IFF1"/>
<proteinExistence type="predicted"/>
<feature type="compositionally biased region" description="Basic and acidic residues" evidence="1">
    <location>
        <begin position="49"/>
        <end position="60"/>
    </location>
</feature>
<evidence type="ECO:0000313" key="2">
    <source>
        <dbReference type="EMBL" id="VDS06204.1"/>
    </source>
</evidence>
<feature type="compositionally biased region" description="Basic and acidic residues" evidence="1">
    <location>
        <begin position="22"/>
        <end position="40"/>
    </location>
</feature>
<dbReference type="EMBL" id="UZWD01000040">
    <property type="protein sequence ID" value="VDS06204.1"/>
    <property type="molecule type" value="Genomic_DNA"/>
</dbReference>
<dbReference type="RefSeq" id="WP_126151733.1">
    <property type="nucleotide sequence ID" value="NZ_JBHTMH010000001.1"/>
</dbReference>